<dbReference type="InterPro" id="IPR022644">
    <property type="entry name" value="De-COase2_N"/>
</dbReference>
<dbReference type="PROSITE" id="PS00878">
    <property type="entry name" value="ODR_DC_2_1"/>
    <property type="match status" value="1"/>
</dbReference>
<feature type="modified residue" description="N6-(pyridoxal phosphate)lysine" evidence="11">
    <location>
        <position position="76"/>
    </location>
</feature>
<dbReference type="Pfam" id="PF02784">
    <property type="entry name" value="Orn_Arg_deC_N"/>
    <property type="match status" value="1"/>
</dbReference>
<keyword evidence="4" id="KW-0620">Polyamine biosynthesis</keyword>
<comment type="pathway">
    <text evidence="6">Amine and polyamine biosynthesis; putrescine biosynthesis via L-ornithine pathway; putrescine from L-ornithine: step 1/1.</text>
</comment>
<name>A0A7E6F2K9_9MOLL</name>
<evidence type="ECO:0000256" key="3">
    <source>
        <dbReference type="ARBA" id="ARBA00022898"/>
    </source>
</evidence>
<dbReference type="Gene3D" id="3.20.20.10">
    <property type="entry name" value="Alanine racemase"/>
    <property type="match status" value="1"/>
</dbReference>
<dbReference type="PROSITE" id="PS00879">
    <property type="entry name" value="ODR_DC_2_2"/>
    <property type="match status" value="1"/>
</dbReference>
<comment type="catalytic activity">
    <reaction evidence="10">
        <text>L-ornithine + H(+) = putrescine + CO2</text>
        <dbReference type="Rhea" id="RHEA:22964"/>
        <dbReference type="ChEBI" id="CHEBI:15378"/>
        <dbReference type="ChEBI" id="CHEBI:16526"/>
        <dbReference type="ChEBI" id="CHEBI:46911"/>
        <dbReference type="ChEBI" id="CHEBI:326268"/>
        <dbReference type="EC" id="4.1.1.17"/>
    </reaction>
</comment>
<dbReference type="InterPro" id="IPR000183">
    <property type="entry name" value="Orn/DAP/Arg_de-COase"/>
</dbReference>
<dbReference type="InterPro" id="IPR022657">
    <property type="entry name" value="De-COase2_CS"/>
</dbReference>
<dbReference type="EC" id="4.1.1.17" evidence="7"/>
<protein>
    <recommendedName>
        <fullName evidence="7">ornithine decarboxylase</fullName>
        <ecNumber evidence="7">4.1.1.17</ecNumber>
    </recommendedName>
</protein>
<dbReference type="RefSeq" id="XP_036361525.1">
    <property type="nucleotide sequence ID" value="XM_036505632.1"/>
</dbReference>
<dbReference type="InterPro" id="IPR029066">
    <property type="entry name" value="PLP-binding_barrel"/>
</dbReference>
<evidence type="ECO:0000313" key="14">
    <source>
        <dbReference type="RefSeq" id="XP_036361525.1"/>
    </source>
</evidence>
<dbReference type="SUPFAM" id="SSF51419">
    <property type="entry name" value="PLP-binding barrel"/>
    <property type="match status" value="1"/>
</dbReference>
<evidence type="ECO:0000256" key="8">
    <source>
        <dbReference type="ARBA" id="ARBA00037173"/>
    </source>
</evidence>
<evidence type="ECO:0000256" key="1">
    <source>
        <dbReference type="ARBA" id="ARBA00001933"/>
    </source>
</evidence>
<dbReference type="PRINTS" id="PR01179">
    <property type="entry name" value="ODADCRBXLASE"/>
</dbReference>
<accession>A0A7E6F2K9</accession>
<reference evidence="14 15" key="1">
    <citation type="submission" date="2025-08" db="UniProtKB">
        <authorList>
            <consortium name="RefSeq"/>
        </authorList>
    </citation>
    <scope>IDENTIFICATION</scope>
</reference>
<proteinExistence type="inferred from homology"/>
<dbReference type="InterPro" id="IPR002433">
    <property type="entry name" value="Orn_de-COase"/>
</dbReference>
<dbReference type="SUPFAM" id="SSF50621">
    <property type="entry name" value="Alanine racemase C-terminal domain-like"/>
    <property type="match status" value="1"/>
</dbReference>
<dbReference type="FunFam" id="2.40.37.10:FF:000005">
    <property type="entry name" value="Ornithine decarboxylase"/>
    <property type="match status" value="1"/>
</dbReference>
<evidence type="ECO:0000259" key="12">
    <source>
        <dbReference type="Pfam" id="PF02784"/>
    </source>
</evidence>
<dbReference type="PANTHER" id="PTHR11482:SF6">
    <property type="entry name" value="ORNITHINE DECARBOXYLASE 1-RELATED"/>
    <property type="match status" value="1"/>
</dbReference>
<keyword evidence="13" id="KW-1185">Reference proteome</keyword>
<dbReference type="GO" id="GO:0033387">
    <property type="term" value="P:putrescine biosynthetic process from arginine, via ornithine"/>
    <property type="evidence" value="ECO:0007669"/>
    <property type="project" value="TreeGrafter"/>
</dbReference>
<gene>
    <name evidence="14 15" type="primary">LOC115214899</name>
</gene>
<dbReference type="GO" id="GO:0004586">
    <property type="term" value="F:ornithine decarboxylase activity"/>
    <property type="evidence" value="ECO:0007669"/>
    <property type="project" value="UniProtKB-EC"/>
</dbReference>
<dbReference type="PRINTS" id="PR01182">
    <property type="entry name" value="ORNDCRBXLASE"/>
</dbReference>
<evidence type="ECO:0000256" key="5">
    <source>
        <dbReference type="ARBA" id="ARBA00023239"/>
    </source>
</evidence>
<evidence type="ECO:0000256" key="2">
    <source>
        <dbReference type="ARBA" id="ARBA00008872"/>
    </source>
</evidence>
<keyword evidence="3 11" id="KW-0663">Pyridoxal phosphate</keyword>
<evidence type="ECO:0000256" key="11">
    <source>
        <dbReference type="PIRSR" id="PIRSR600183-50"/>
    </source>
</evidence>
<dbReference type="CDD" id="cd00622">
    <property type="entry name" value="PLPDE_III_ODC"/>
    <property type="match status" value="1"/>
</dbReference>
<dbReference type="Gene3D" id="2.40.37.10">
    <property type="entry name" value="Lyase, Ornithine Decarboxylase, Chain A, domain 1"/>
    <property type="match status" value="1"/>
</dbReference>
<dbReference type="InterPro" id="IPR022653">
    <property type="entry name" value="De-COase2_pyr-phos_BS"/>
</dbReference>
<comment type="function">
    <text evidence="8">Catalyzes the first and rate-limiting step of polyamine biosynthesis that converts ornithine into putrescine, which is the precursor for the polyamines, spermidine and spermine. Polyamines are essential for cell proliferation and are implicated in cellular processes, ranging from DNA replication to apoptosis.</text>
</comment>
<evidence type="ECO:0000313" key="13">
    <source>
        <dbReference type="Proteomes" id="UP000515154"/>
    </source>
</evidence>
<feature type="active site" description="Proton donor" evidence="11">
    <location>
        <position position="380"/>
    </location>
</feature>
<organism evidence="13 14">
    <name type="scientific">Octopus sinensis</name>
    <name type="common">East Asian common octopus</name>
    <dbReference type="NCBI Taxonomy" id="2607531"/>
    <lineage>
        <taxon>Eukaryota</taxon>
        <taxon>Metazoa</taxon>
        <taxon>Spiralia</taxon>
        <taxon>Lophotrochozoa</taxon>
        <taxon>Mollusca</taxon>
        <taxon>Cephalopoda</taxon>
        <taxon>Coleoidea</taxon>
        <taxon>Octopodiformes</taxon>
        <taxon>Octopoda</taxon>
        <taxon>Incirrata</taxon>
        <taxon>Octopodidae</taxon>
        <taxon>Octopus</taxon>
    </lineage>
</organism>
<dbReference type="PANTHER" id="PTHR11482">
    <property type="entry name" value="ARGININE/DIAMINOPIMELATE/ORNITHINE DECARBOXYLASE"/>
    <property type="match status" value="1"/>
</dbReference>
<keyword evidence="5" id="KW-0456">Lyase</keyword>
<feature type="domain" description="Orn/DAP/Arg decarboxylase 2 N-terminal" evidence="12">
    <location>
        <begin position="53"/>
        <end position="289"/>
    </location>
</feature>
<dbReference type="GO" id="GO:0005737">
    <property type="term" value="C:cytoplasm"/>
    <property type="evidence" value="ECO:0007669"/>
    <property type="project" value="TreeGrafter"/>
</dbReference>
<evidence type="ECO:0000256" key="7">
    <source>
        <dbReference type="ARBA" id="ARBA00034138"/>
    </source>
</evidence>
<dbReference type="InterPro" id="IPR009006">
    <property type="entry name" value="Ala_racemase/Decarboxylase_C"/>
</dbReference>
<comment type="similarity">
    <text evidence="2">Belongs to the Orn/Lys/Arg decarboxylase class-II family.</text>
</comment>
<evidence type="ECO:0000256" key="9">
    <source>
        <dbReference type="ARBA" id="ARBA00046672"/>
    </source>
</evidence>
<evidence type="ECO:0000256" key="10">
    <source>
        <dbReference type="ARBA" id="ARBA00049127"/>
    </source>
</evidence>
<comment type="cofactor">
    <cofactor evidence="1 11">
        <name>pyridoxal 5'-phosphate</name>
        <dbReference type="ChEBI" id="CHEBI:597326"/>
    </cofactor>
</comment>
<dbReference type="FunFam" id="3.20.20.10:FF:000005">
    <property type="entry name" value="Ornithine decarboxylase"/>
    <property type="match status" value="1"/>
</dbReference>
<evidence type="ECO:0000313" key="15">
    <source>
        <dbReference type="RefSeq" id="XP_036361526.1"/>
    </source>
</evidence>
<sequence>MPLEDSSEIMRRQMNIVVPELLPNPSHKELVAQLIEDRKKTGCEDAFTICNIGDIIEKYCNWNVKLPRIKPFYAVKCNDDPVVLKTLVSLGTGFDCASMTEISKILKLGVSSDNIIYANPCKQKSFIRYAAKNNVSLMTFDNETELYKIKELYPDAKLVIRILPPSDYKVQCELSLKFGCLLKTVPSLLKRAKDLDLKVVGVSFHVGSGCQEAAAYEVAIRDARHVFDVAEKFGYNLTLLDIGGGFPGHEIPEITFDEIAEVINESLDIYFPPSCGVDIIAEPGRYFVSSAYTLGVNIIAMRVTSRDENALGADREPDANDEPHFMYYVNDGVYGSFNCILLDHAKVFPSVIQVCSSWNKDKDLSDVDMLYSSSVWGPTCDGLDCILTDCQLPAMKVGDWLYFENMGAYTFCVSSQFNGMPEPIHYYYCDREIWNRFDWKEQNCDLKSRRVTNFEDDLASLEISNI</sequence>
<evidence type="ECO:0000256" key="6">
    <source>
        <dbReference type="ARBA" id="ARBA00034115"/>
    </source>
</evidence>
<evidence type="ECO:0000256" key="4">
    <source>
        <dbReference type="ARBA" id="ARBA00023115"/>
    </source>
</evidence>
<dbReference type="RefSeq" id="XP_036361526.1">
    <property type="nucleotide sequence ID" value="XM_036505633.1"/>
</dbReference>
<comment type="subunit">
    <text evidence="9">Homodimer. Only the dimer is catalytically active, as the active sites are constructed of residues from both monomers.</text>
</comment>
<dbReference type="Proteomes" id="UP000515154">
    <property type="component" value="Linkage group LG8"/>
</dbReference>
<dbReference type="AlphaFoldDB" id="A0A7E6F2K9"/>